<evidence type="ECO:0000313" key="3">
    <source>
        <dbReference type="Proteomes" id="UP001183388"/>
    </source>
</evidence>
<dbReference type="RefSeq" id="WP_311632332.1">
    <property type="nucleotide sequence ID" value="NZ_JAVREN010000036.1"/>
</dbReference>
<dbReference type="InterPro" id="IPR037523">
    <property type="entry name" value="VOC_core"/>
</dbReference>
<keyword evidence="3" id="KW-1185">Reference proteome</keyword>
<dbReference type="SUPFAM" id="SSF54593">
    <property type="entry name" value="Glyoxalase/Bleomycin resistance protein/Dihydroxybiphenyl dioxygenase"/>
    <property type="match status" value="1"/>
</dbReference>
<dbReference type="CDD" id="cd06587">
    <property type="entry name" value="VOC"/>
    <property type="match status" value="1"/>
</dbReference>
<evidence type="ECO:0000259" key="1">
    <source>
        <dbReference type="PROSITE" id="PS51819"/>
    </source>
</evidence>
<dbReference type="PROSITE" id="PS51819">
    <property type="entry name" value="VOC"/>
    <property type="match status" value="1"/>
</dbReference>
<dbReference type="InterPro" id="IPR029068">
    <property type="entry name" value="Glyas_Bleomycin-R_OHBP_Dase"/>
</dbReference>
<evidence type="ECO:0000313" key="2">
    <source>
        <dbReference type="EMBL" id="MDT0309371.1"/>
    </source>
</evidence>
<accession>A0ABU2LD13</accession>
<protein>
    <submittedName>
        <fullName evidence="2">VOC family protein</fullName>
    </submittedName>
</protein>
<feature type="domain" description="VOC" evidence="1">
    <location>
        <begin position="5"/>
        <end position="126"/>
    </location>
</feature>
<dbReference type="Pfam" id="PF18029">
    <property type="entry name" value="Glyoxalase_6"/>
    <property type="match status" value="1"/>
</dbReference>
<organism evidence="2 3">
    <name type="scientific">Streptomyces boetiae</name>
    <dbReference type="NCBI Taxonomy" id="3075541"/>
    <lineage>
        <taxon>Bacteria</taxon>
        <taxon>Bacillati</taxon>
        <taxon>Actinomycetota</taxon>
        <taxon>Actinomycetes</taxon>
        <taxon>Kitasatosporales</taxon>
        <taxon>Streptomycetaceae</taxon>
        <taxon>Streptomyces</taxon>
    </lineage>
</organism>
<dbReference type="EMBL" id="JAVREN010000036">
    <property type="protein sequence ID" value="MDT0309371.1"/>
    <property type="molecule type" value="Genomic_DNA"/>
</dbReference>
<proteinExistence type="predicted"/>
<dbReference type="Proteomes" id="UP001183388">
    <property type="component" value="Unassembled WGS sequence"/>
</dbReference>
<dbReference type="PANTHER" id="PTHR35908">
    <property type="entry name" value="HYPOTHETICAL FUSION PROTEIN"/>
    <property type="match status" value="1"/>
</dbReference>
<comment type="caution">
    <text evidence="2">The sequence shown here is derived from an EMBL/GenBank/DDBJ whole genome shotgun (WGS) entry which is preliminary data.</text>
</comment>
<dbReference type="PANTHER" id="PTHR35908:SF1">
    <property type="entry name" value="CONSERVED PROTEIN"/>
    <property type="match status" value="1"/>
</dbReference>
<sequence length="126" mass="14202">MAIATLGVTVLDCPNPRELAAFYAAVLDWRIDDDGDPDGEWIELVGPNGPQLAFQRSVGYQPPRWPSTEQPQQFHLDFQVPRERMDAAEKEVIRLGARLLEDDHGGKRNWRVYADPVGHPFCLCAC</sequence>
<dbReference type="InterPro" id="IPR041581">
    <property type="entry name" value="Glyoxalase_6"/>
</dbReference>
<dbReference type="Gene3D" id="3.10.180.10">
    <property type="entry name" value="2,3-Dihydroxybiphenyl 1,2-Dioxygenase, domain 1"/>
    <property type="match status" value="1"/>
</dbReference>
<reference evidence="3" key="1">
    <citation type="submission" date="2023-07" db="EMBL/GenBank/DDBJ databases">
        <title>30 novel species of actinomycetes from the DSMZ collection.</title>
        <authorList>
            <person name="Nouioui I."/>
        </authorList>
    </citation>
    <scope>NUCLEOTIDE SEQUENCE [LARGE SCALE GENOMIC DNA]</scope>
    <source>
        <strain evidence="3">DSM 44917</strain>
    </source>
</reference>
<name>A0ABU2LD13_9ACTN</name>
<gene>
    <name evidence="2" type="ORF">RM780_20750</name>
</gene>